<evidence type="ECO:0000256" key="1">
    <source>
        <dbReference type="SAM" id="MobiDB-lite"/>
    </source>
</evidence>
<feature type="region of interest" description="Disordered" evidence="1">
    <location>
        <begin position="79"/>
        <end position="98"/>
    </location>
</feature>
<protein>
    <submittedName>
        <fullName evidence="2">Uncharacterized protein</fullName>
    </submittedName>
</protein>
<dbReference type="Proteomes" id="UP000003835">
    <property type="component" value="Unassembled WGS sequence"/>
</dbReference>
<reference evidence="2 3" key="1">
    <citation type="submission" date="2008-07" db="EMBL/GenBank/DDBJ databases">
        <authorList>
            <person name="Tandeau de Marsac N."/>
            <person name="Ferriera S."/>
            <person name="Johnson J."/>
            <person name="Kravitz S."/>
            <person name="Beeson K."/>
            <person name="Sutton G."/>
            <person name="Rogers Y.-H."/>
            <person name="Friedman R."/>
            <person name="Frazier M."/>
            <person name="Venter J.C."/>
        </authorList>
    </citation>
    <scope>NUCLEOTIDE SEQUENCE [LARGE SCALE GENOMIC DNA]</scope>
    <source>
        <strain evidence="2 3">PCC 7420</strain>
    </source>
</reference>
<dbReference type="AlphaFoldDB" id="B4VVV9"/>
<dbReference type="eggNOG" id="ENOG5033ENV">
    <property type="taxonomic scope" value="Bacteria"/>
</dbReference>
<evidence type="ECO:0000313" key="3">
    <source>
        <dbReference type="Proteomes" id="UP000003835"/>
    </source>
</evidence>
<name>B4VVV9_9CYAN</name>
<keyword evidence="3" id="KW-1185">Reference proteome</keyword>
<dbReference type="EMBL" id="DS989855">
    <property type="protein sequence ID" value="EDX73817.1"/>
    <property type="molecule type" value="Genomic_DNA"/>
</dbReference>
<evidence type="ECO:0000313" key="2">
    <source>
        <dbReference type="EMBL" id="EDX73817.1"/>
    </source>
</evidence>
<proteinExistence type="predicted"/>
<organism evidence="2 3">
    <name type="scientific">Coleofasciculus chthonoplastes PCC 7420</name>
    <dbReference type="NCBI Taxonomy" id="118168"/>
    <lineage>
        <taxon>Bacteria</taxon>
        <taxon>Bacillati</taxon>
        <taxon>Cyanobacteriota</taxon>
        <taxon>Cyanophyceae</taxon>
        <taxon>Coleofasciculales</taxon>
        <taxon>Coleofasciculaceae</taxon>
        <taxon>Coleofasciculus</taxon>
    </lineage>
</organism>
<dbReference type="STRING" id="118168.MC7420_5697"/>
<dbReference type="OrthoDB" id="422458at2"/>
<gene>
    <name evidence="2" type="ORF">MC7420_5697</name>
</gene>
<dbReference type="HOGENOM" id="CLU_935983_0_0_3"/>
<accession>B4VVV9</accession>
<dbReference type="RefSeq" id="WP_006102581.1">
    <property type="nucleotide sequence ID" value="NZ_DS989855.1"/>
</dbReference>
<feature type="region of interest" description="Disordered" evidence="1">
    <location>
        <begin position="141"/>
        <end position="180"/>
    </location>
</feature>
<sequence>MALLSPTTNGGAIAYDSFLVLTMINSRQLTTTIDAKAGLIYIQDSHSDTRKAYWRRIPKIQWLVILTVMGLGLFGCKSSKSPENAQSPSPPVSETPADFSFPLITPNVSPLPTETPTVSPLPTPTISSVPPEIVVLPTPEQVPNTPSVSPEIPAPTPEASKAVPPPLPKPPGIDNRKPTITNLPDGNYFYGESAEFDRPGSRYLVFVKTDNVLIGQEYFWQTEQSRCFKGIVNENTVKNVKIAYRQPSLEPEEVQWSFEDMKPIKISDFQPISWDKTPDFAKTNLQDCVKIFSIFNE</sequence>